<feature type="compositionally biased region" description="Basic residues" evidence="1">
    <location>
        <begin position="98"/>
        <end position="119"/>
    </location>
</feature>
<sequence>MPPPPAAGPAPAGPHTDRLARPQRPPLRDQRRRPPAAGSPPAAADHWRCSPVAGARQRAGRFAHPWVLRRSSRFGRRRPPGTRPGTSPGPRRPTARTGRIRRRRRVRTARCRARCRHRGSLGPSTPRPCPRPAHCSARSSPTGRKRSRSAAPAVDRGNRRSRAPGCGPPGHAAGAAGTARRYRRARRSKCWRWRCPGRSPRWWCKPGCHARGSRTVARWSPTGPRASARARPPPAPRAPAHAPGRRPRRSS</sequence>
<feature type="compositionally biased region" description="Low complexity" evidence="1">
    <location>
        <begin position="163"/>
        <end position="179"/>
    </location>
</feature>
<evidence type="ECO:0000313" key="2">
    <source>
        <dbReference type="EMBL" id="CKT36340.1"/>
    </source>
</evidence>
<evidence type="ECO:0000256" key="1">
    <source>
        <dbReference type="SAM" id="MobiDB-lite"/>
    </source>
</evidence>
<organism evidence="2 3">
    <name type="scientific">Mycobacterium tuberculosis</name>
    <dbReference type="NCBI Taxonomy" id="1773"/>
    <lineage>
        <taxon>Bacteria</taxon>
        <taxon>Bacillati</taxon>
        <taxon>Actinomycetota</taxon>
        <taxon>Actinomycetes</taxon>
        <taxon>Mycobacteriales</taxon>
        <taxon>Mycobacteriaceae</taxon>
        <taxon>Mycobacterium</taxon>
        <taxon>Mycobacterium tuberculosis complex</taxon>
    </lineage>
</organism>
<protein>
    <submittedName>
        <fullName evidence="2">Uncharacterized protein</fullName>
    </submittedName>
</protein>
<name>A0A655APQ7_MYCTX</name>
<reference evidence="2 3" key="1">
    <citation type="submission" date="2015-03" db="EMBL/GenBank/DDBJ databases">
        <authorList>
            <consortium name="Pathogen Informatics"/>
        </authorList>
    </citation>
    <scope>NUCLEOTIDE SEQUENCE [LARGE SCALE GENOMIC DNA]</scope>
    <source>
        <strain evidence="2 3">Bir 172</strain>
    </source>
</reference>
<dbReference type="AlphaFoldDB" id="A0A655APQ7"/>
<evidence type="ECO:0000313" key="3">
    <source>
        <dbReference type="Proteomes" id="UP000048948"/>
    </source>
</evidence>
<feature type="compositionally biased region" description="Low complexity" evidence="1">
    <location>
        <begin position="35"/>
        <end position="44"/>
    </location>
</feature>
<feature type="compositionally biased region" description="Basic residues" evidence="1">
    <location>
        <begin position="70"/>
        <end position="80"/>
    </location>
</feature>
<dbReference type="EMBL" id="CNGE01000801">
    <property type="protein sequence ID" value="CKT36340.1"/>
    <property type="molecule type" value="Genomic_DNA"/>
</dbReference>
<proteinExistence type="predicted"/>
<feature type="region of interest" description="Disordered" evidence="1">
    <location>
        <begin position="1"/>
        <end position="181"/>
    </location>
</feature>
<accession>A0A655APQ7</accession>
<feature type="compositionally biased region" description="Pro residues" evidence="1">
    <location>
        <begin position="1"/>
        <end position="12"/>
    </location>
</feature>
<feature type="region of interest" description="Disordered" evidence="1">
    <location>
        <begin position="211"/>
        <end position="251"/>
    </location>
</feature>
<gene>
    <name evidence="2" type="ORF">ERS027646_03423</name>
</gene>
<dbReference type="Proteomes" id="UP000048948">
    <property type="component" value="Unassembled WGS sequence"/>
</dbReference>